<evidence type="ECO:0000256" key="1">
    <source>
        <dbReference type="ARBA" id="ARBA00005417"/>
    </source>
</evidence>
<dbReference type="InterPro" id="IPR050166">
    <property type="entry name" value="ABC_transporter_ATP-bind"/>
</dbReference>
<dbReference type="InterPro" id="IPR003593">
    <property type="entry name" value="AAA+_ATPase"/>
</dbReference>
<organism evidence="6 7">
    <name type="scientific">Microvirga thermotolerans</name>
    <dbReference type="NCBI Taxonomy" id="2651334"/>
    <lineage>
        <taxon>Bacteria</taxon>
        <taxon>Pseudomonadati</taxon>
        <taxon>Pseudomonadota</taxon>
        <taxon>Alphaproteobacteria</taxon>
        <taxon>Hyphomicrobiales</taxon>
        <taxon>Methylobacteriaceae</taxon>
        <taxon>Microvirga</taxon>
    </lineage>
</organism>
<accession>A0A5P9JYI5</accession>
<dbReference type="GO" id="GO:0005524">
    <property type="term" value="F:ATP binding"/>
    <property type="evidence" value="ECO:0007669"/>
    <property type="project" value="UniProtKB-KW"/>
</dbReference>
<dbReference type="Pfam" id="PF00005">
    <property type="entry name" value="ABC_tran"/>
    <property type="match status" value="1"/>
</dbReference>
<dbReference type="RefSeq" id="WP_152587127.1">
    <property type="nucleotide sequence ID" value="NZ_CP045423.1"/>
</dbReference>
<dbReference type="Proteomes" id="UP000325614">
    <property type="component" value="Chromosome"/>
</dbReference>
<dbReference type="PANTHER" id="PTHR42788:SF19">
    <property type="entry name" value="ALIPHATIC SULFONATES IMPORT ATP-BINDING PROTEIN SSUB 2"/>
    <property type="match status" value="1"/>
</dbReference>
<dbReference type="GO" id="GO:0016887">
    <property type="term" value="F:ATP hydrolysis activity"/>
    <property type="evidence" value="ECO:0007669"/>
    <property type="project" value="InterPro"/>
</dbReference>
<keyword evidence="2" id="KW-0813">Transport</keyword>
<reference evidence="6 7" key="1">
    <citation type="submission" date="2019-10" db="EMBL/GenBank/DDBJ databases">
        <title>Isolation, Identification of Microvirga thermotolerans HR1, a novel thermophilic bacterium and Comparative Genomics of the genus Microvirga.</title>
        <authorList>
            <person name="Li J."/>
            <person name="Zhang W."/>
            <person name="Lin M."/>
            <person name="Wang J."/>
        </authorList>
    </citation>
    <scope>NUCLEOTIDE SEQUENCE [LARGE SCALE GENOMIC DNA]</scope>
    <source>
        <strain evidence="6 7">HR1</strain>
    </source>
</reference>
<keyword evidence="7" id="KW-1185">Reference proteome</keyword>
<sequence>MKIVIRRKEYPGREGARERCILRNFELSLGQGETCAVIGPSGIGKSSLLQIVAGLDMDFQGLVSDRPKPVGYLFQASRLLPWLTALQNLEVVLPRSRGGAREWLSRIGLDDAAHLYPSHLSVGMARRIALARALCVEPRLLLLDEPFAALDRDTARQMQALVREEVARLGATLLIATHSWSDVAALVERTVTLGGAPAGIVEDSPVRQRRAGE</sequence>
<evidence type="ECO:0000256" key="4">
    <source>
        <dbReference type="ARBA" id="ARBA00022840"/>
    </source>
</evidence>
<dbReference type="KEGG" id="mico:GDR74_15435"/>
<feature type="domain" description="ABC transporter" evidence="5">
    <location>
        <begin position="5"/>
        <end position="213"/>
    </location>
</feature>
<keyword evidence="3" id="KW-0547">Nucleotide-binding</keyword>
<dbReference type="AlphaFoldDB" id="A0A5P9JYI5"/>
<keyword evidence="4 6" id="KW-0067">ATP-binding</keyword>
<dbReference type="InterPro" id="IPR027417">
    <property type="entry name" value="P-loop_NTPase"/>
</dbReference>
<dbReference type="PROSITE" id="PS00211">
    <property type="entry name" value="ABC_TRANSPORTER_1"/>
    <property type="match status" value="1"/>
</dbReference>
<protein>
    <submittedName>
        <fullName evidence="6">ATP-binding cassette domain-containing protein</fullName>
    </submittedName>
</protein>
<dbReference type="SMART" id="SM00382">
    <property type="entry name" value="AAA"/>
    <property type="match status" value="1"/>
</dbReference>
<dbReference type="SUPFAM" id="SSF52540">
    <property type="entry name" value="P-loop containing nucleoside triphosphate hydrolases"/>
    <property type="match status" value="1"/>
</dbReference>
<evidence type="ECO:0000256" key="2">
    <source>
        <dbReference type="ARBA" id="ARBA00022448"/>
    </source>
</evidence>
<dbReference type="PANTHER" id="PTHR42788">
    <property type="entry name" value="TAURINE IMPORT ATP-BINDING PROTEIN-RELATED"/>
    <property type="match status" value="1"/>
</dbReference>
<proteinExistence type="inferred from homology"/>
<evidence type="ECO:0000313" key="6">
    <source>
        <dbReference type="EMBL" id="QFU17493.1"/>
    </source>
</evidence>
<evidence type="ECO:0000259" key="5">
    <source>
        <dbReference type="PROSITE" id="PS50893"/>
    </source>
</evidence>
<gene>
    <name evidence="6" type="ORF">GDR74_15435</name>
</gene>
<dbReference type="InterPro" id="IPR017871">
    <property type="entry name" value="ABC_transporter-like_CS"/>
</dbReference>
<evidence type="ECO:0000313" key="7">
    <source>
        <dbReference type="Proteomes" id="UP000325614"/>
    </source>
</evidence>
<dbReference type="Gene3D" id="3.40.50.300">
    <property type="entry name" value="P-loop containing nucleotide triphosphate hydrolases"/>
    <property type="match status" value="1"/>
</dbReference>
<evidence type="ECO:0000256" key="3">
    <source>
        <dbReference type="ARBA" id="ARBA00022741"/>
    </source>
</evidence>
<dbReference type="EMBL" id="CP045423">
    <property type="protein sequence ID" value="QFU17493.1"/>
    <property type="molecule type" value="Genomic_DNA"/>
</dbReference>
<name>A0A5P9JYI5_9HYPH</name>
<dbReference type="InterPro" id="IPR003439">
    <property type="entry name" value="ABC_transporter-like_ATP-bd"/>
</dbReference>
<dbReference type="PROSITE" id="PS50893">
    <property type="entry name" value="ABC_TRANSPORTER_2"/>
    <property type="match status" value="1"/>
</dbReference>
<comment type="similarity">
    <text evidence="1">Belongs to the ABC transporter superfamily.</text>
</comment>